<evidence type="ECO:0000313" key="3">
    <source>
        <dbReference type="EMBL" id="CAA9287476.1"/>
    </source>
</evidence>
<protein>
    <recommendedName>
        <fullName evidence="4">FeoB-associated Cys-rich membrane protein</fullName>
    </recommendedName>
</protein>
<proteinExistence type="predicted"/>
<keyword evidence="2" id="KW-0812">Transmembrane</keyword>
<organism evidence="3">
    <name type="scientific">uncultured Armatimonadetes bacterium</name>
    <dbReference type="NCBI Taxonomy" id="157466"/>
    <lineage>
        <taxon>Bacteria</taxon>
        <taxon>Bacillati</taxon>
        <taxon>Armatimonadota</taxon>
        <taxon>environmental samples</taxon>
    </lineage>
</organism>
<evidence type="ECO:0000256" key="2">
    <source>
        <dbReference type="SAM" id="Phobius"/>
    </source>
</evidence>
<sequence>MDVQQIVALGIVAVAAGSLVLRLWRQTRGKSGGGSCPGCGECGRPPLPAARPAPKATPLITLGTGTRPTRTRAPSREE</sequence>
<reference evidence="3" key="1">
    <citation type="submission" date="2020-02" db="EMBL/GenBank/DDBJ databases">
        <authorList>
            <person name="Meier V. D."/>
        </authorList>
    </citation>
    <scope>NUCLEOTIDE SEQUENCE</scope>
    <source>
        <strain evidence="3">AVDCRST_MAG63</strain>
    </source>
</reference>
<keyword evidence="2" id="KW-1133">Transmembrane helix</keyword>
<accession>A0A6J4JUB0</accession>
<evidence type="ECO:0008006" key="4">
    <source>
        <dbReference type="Google" id="ProtNLM"/>
    </source>
</evidence>
<dbReference type="AlphaFoldDB" id="A0A6J4JUB0"/>
<feature type="region of interest" description="Disordered" evidence="1">
    <location>
        <begin position="47"/>
        <end position="78"/>
    </location>
</feature>
<feature type="compositionally biased region" description="Low complexity" evidence="1">
    <location>
        <begin position="52"/>
        <end position="68"/>
    </location>
</feature>
<name>A0A6J4JUB0_9BACT</name>
<dbReference type="EMBL" id="CADCTO010000561">
    <property type="protein sequence ID" value="CAA9287476.1"/>
    <property type="molecule type" value="Genomic_DNA"/>
</dbReference>
<feature type="transmembrane region" description="Helical" evidence="2">
    <location>
        <begin position="6"/>
        <end position="24"/>
    </location>
</feature>
<dbReference type="Pfam" id="PF12669">
    <property type="entry name" value="FeoB_associated"/>
    <property type="match status" value="1"/>
</dbReference>
<keyword evidence="2" id="KW-0472">Membrane</keyword>
<gene>
    <name evidence="3" type="ORF">AVDCRST_MAG63-4111</name>
</gene>
<evidence type="ECO:0000256" key="1">
    <source>
        <dbReference type="SAM" id="MobiDB-lite"/>
    </source>
</evidence>